<dbReference type="Proteomes" id="UP000244496">
    <property type="component" value="Chromosome"/>
</dbReference>
<dbReference type="GO" id="GO:0043190">
    <property type="term" value="C:ATP-binding cassette (ABC) transporter complex"/>
    <property type="evidence" value="ECO:0007669"/>
    <property type="project" value="InterPro"/>
</dbReference>
<organism evidence="7 8">
    <name type="scientific">Paragemmobacter aquarius</name>
    <dbReference type="NCBI Taxonomy" id="2169400"/>
    <lineage>
        <taxon>Bacteria</taxon>
        <taxon>Pseudomonadati</taxon>
        <taxon>Pseudomonadota</taxon>
        <taxon>Alphaproteobacteria</taxon>
        <taxon>Rhodobacterales</taxon>
        <taxon>Paracoccaceae</taxon>
        <taxon>Paragemmobacter</taxon>
    </lineage>
</organism>
<evidence type="ECO:0000256" key="5">
    <source>
        <dbReference type="ARBA" id="ARBA00023136"/>
    </source>
</evidence>
<evidence type="ECO:0000313" key="7">
    <source>
        <dbReference type="EMBL" id="AWB48623.1"/>
    </source>
</evidence>
<accession>A0A2S0ULE7</accession>
<feature type="transmembrane region" description="Helical" evidence="6">
    <location>
        <begin position="99"/>
        <end position="121"/>
    </location>
</feature>
<feature type="transmembrane region" description="Helical" evidence="6">
    <location>
        <begin position="310"/>
        <end position="329"/>
    </location>
</feature>
<dbReference type="PANTHER" id="PTHR33529:SF2">
    <property type="entry name" value="LIPOPOLYSACCHARIDE EXPORT SYSTEM PERMEASE PROTEIN LPTG"/>
    <property type="match status" value="1"/>
</dbReference>
<dbReference type="OrthoDB" id="9798468at2"/>
<dbReference type="GO" id="GO:0015920">
    <property type="term" value="P:lipopolysaccharide transport"/>
    <property type="evidence" value="ECO:0007669"/>
    <property type="project" value="TreeGrafter"/>
</dbReference>
<dbReference type="InterPro" id="IPR030923">
    <property type="entry name" value="LptG"/>
</dbReference>
<keyword evidence="2" id="KW-1003">Cell membrane</keyword>
<dbReference type="NCBIfam" id="TIGR04408">
    <property type="entry name" value="LptG_lptG"/>
    <property type="match status" value="1"/>
</dbReference>
<sequence length="365" mass="39456">MTLNLYIARRFLMMLLRVSGVFYGILLLIDTIDQLRGVTDRGAGVTTALWLAALNVPESLYRIFPLIVVLSAIALFIGLARSSELVVVRAAGRSGLRFLLAPVCTALLVGLLAVSVLNPFVAAMTRAYVNAQADLAAGTESVLSVNANGVWMRQGNEDGQTVISAARSSQDATELFEATFLKFAPDGNPTERIEASRARLDLGAWLLDGAKRWDLTKPNPEAEATVEPDGYRLASDLTAEGIRDSFGKPSMIAFWSLPDYIDSLERAGFSARTHQVWFQMELAQPLLLIAMVLVAAGFTMRHARFGKTGTLVLCAVLSGFAIFFLRNFAQVLGENGQIPVVLAAWSPPVAAVMMALGLLLHLEDG</sequence>
<dbReference type="GO" id="GO:0055085">
    <property type="term" value="P:transmembrane transport"/>
    <property type="evidence" value="ECO:0007669"/>
    <property type="project" value="InterPro"/>
</dbReference>
<gene>
    <name evidence="7" type="primary">lptG</name>
    <name evidence="7" type="ORF">HYN69_08975</name>
</gene>
<dbReference type="AlphaFoldDB" id="A0A2S0ULE7"/>
<dbReference type="Pfam" id="PF03739">
    <property type="entry name" value="LptF_LptG"/>
    <property type="match status" value="1"/>
</dbReference>
<feature type="transmembrane region" description="Helical" evidence="6">
    <location>
        <begin position="276"/>
        <end position="298"/>
    </location>
</feature>
<dbReference type="KEGG" id="geh:HYN69_08975"/>
<name>A0A2S0ULE7_9RHOB</name>
<protein>
    <submittedName>
        <fullName evidence="7">LPS export ABC transporter permease LptG</fullName>
    </submittedName>
</protein>
<evidence type="ECO:0000256" key="2">
    <source>
        <dbReference type="ARBA" id="ARBA00022475"/>
    </source>
</evidence>
<proteinExistence type="predicted"/>
<keyword evidence="4 6" id="KW-1133">Transmembrane helix</keyword>
<dbReference type="RefSeq" id="WP_108435442.1">
    <property type="nucleotide sequence ID" value="NZ_CP028918.1"/>
</dbReference>
<evidence type="ECO:0000256" key="6">
    <source>
        <dbReference type="SAM" id="Phobius"/>
    </source>
</evidence>
<evidence type="ECO:0000313" key="8">
    <source>
        <dbReference type="Proteomes" id="UP000244496"/>
    </source>
</evidence>
<feature type="transmembrane region" description="Helical" evidence="6">
    <location>
        <begin position="341"/>
        <end position="362"/>
    </location>
</feature>
<keyword evidence="5 6" id="KW-0472">Membrane</keyword>
<comment type="subcellular location">
    <subcellularLocation>
        <location evidence="1">Cell membrane</location>
        <topology evidence="1">Multi-pass membrane protein</topology>
    </subcellularLocation>
</comment>
<keyword evidence="3 6" id="KW-0812">Transmembrane</keyword>
<dbReference type="EMBL" id="CP028918">
    <property type="protein sequence ID" value="AWB48623.1"/>
    <property type="molecule type" value="Genomic_DNA"/>
</dbReference>
<evidence type="ECO:0000256" key="1">
    <source>
        <dbReference type="ARBA" id="ARBA00004651"/>
    </source>
</evidence>
<evidence type="ECO:0000256" key="4">
    <source>
        <dbReference type="ARBA" id="ARBA00022989"/>
    </source>
</evidence>
<dbReference type="PANTHER" id="PTHR33529">
    <property type="entry name" value="SLR0882 PROTEIN-RELATED"/>
    <property type="match status" value="1"/>
</dbReference>
<reference evidence="7 8" key="1">
    <citation type="submission" date="2018-04" db="EMBL/GenBank/DDBJ databases">
        <title>Genome sequencing of Gemmobacter.</title>
        <authorList>
            <person name="Yi H."/>
            <person name="Baek M.-G."/>
        </authorList>
    </citation>
    <scope>NUCLEOTIDE SEQUENCE [LARGE SCALE GENOMIC DNA]</scope>
    <source>
        <strain evidence="7 8">HYN0069</strain>
    </source>
</reference>
<evidence type="ECO:0000256" key="3">
    <source>
        <dbReference type="ARBA" id="ARBA00022692"/>
    </source>
</evidence>
<dbReference type="InterPro" id="IPR005495">
    <property type="entry name" value="LptG/LptF_permease"/>
</dbReference>
<feature type="transmembrane region" description="Helical" evidence="6">
    <location>
        <begin position="12"/>
        <end position="29"/>
    </location>
</feature>
<feature type="transmembrane region" description="Helical" evidence="6">
    <location>
        <begin position="59"/>
        <end position="79"/>
    </location>
</feature>
<keyword evidence="8" id="KW-1185">Reference proteome</keyword>